<dbReference type="EMBL" id="RJVP01000002">
    <property type="protein sequence ID" value="ROH87179.1"/>
    <property type="molecule type" value="Genomic_DNA"/>
</dbReference>
<name>A0A3N0V329_9PROT</name>
<evidence type="ECO:0008006" key="4">
    <source>
        <dbReference type="Google" id="ProtNLM"/>
    </source>
</evidence>
<evidence type="ECO:0000313" key="2">
    <source>
        <dbReference type="EMBL" id="ROH87179.1"/>
    </source>
</evidence>
<sequence length="242" mass="26434">MLMLLSAAALFSTPASACDSELQRGALYALESQKLLEHGPSFRHGWEDNAITLSVENPVNAAAQACKAELLVQIPQQDLDEVNRYLDQNPAKRILLGAQGYSVPASNSIRVETAYSVSNTGDIALTDSPDRAYKDMHNSLEFMYQLLAQLRTEVTASSRNTQAWPATLLAEERKQCAATLKAQDITAACACRTDALASKISPRQMELVYTLLQQPYSTATGALISYTTFSKQVNQQCGLQKP</sequence>
<reference evidence="2 3" key="1">
    <citation type="submission" date="2018-10" db="EMBL/GenBank/DDBJ databases">
        <authorList>
            <person name="Chen W.-M."/>
        </authorList>
    </citation>
    <scope>NUCLEOTIDE SEQUENCE [LARGE SCALE GENOMIC DNA]</scope>
    <source>
        <strain evidence="2 3">H-5</strain>
    </source>
</reference>
<dbReference type="AlphaFoldDB" id="A0A3N0V329"/>
<dbReference type="Proteomes" id="UP000275137">
    <property type="component" value="Unassembled WGS sequence"/>
</dbReference>
<protein>
    <recommendedName>
        <fullName evidence="4">DUF3015 domain-containing protein</fullName>
    </recommendedName>
</protein>
<proteinExistence type="predicted"/>
<keyword evidence="3" id="KW-1185">Reference proteome</keyword>
<feature type="chain" id="PRO_5017924014" description="DUF3015 domain-containing protein" evidence="1">
    <location>
        <begin position="18"/>
        <end position="242"/>
    </location>
</feature>
<dbReference type="RefSeq" id="WP_123236980.1">
    <property type="nucleotide sequence ID" value="NZ_RJVP01000002.1"/>
</dbReference>
<gene>
    <name evidence="2" type="ORF">ED236_05765</name>
</gene>
<organism evidence="2 3">
    <name type="scientific">Pseudomethylobacillus aquaticus</name>
    <dbReference type="NCBI Taxonomy" id="2676064"/>
    <lineage>
        <taxon>Bacteria</taxon>
        <taxon>Pseudomonadati</taxon>
        <taxon>Pseudomonadota</taxon>
        <taxon>Betaproteobacteria</taxon>
        <taxon>Nitrosomonadales</taxon>
        <taxon>Methylophilaceae</taxon>
        <taxon>Pseudomethylobacillus</taxon>
    </lineage>
</organism>
<feature type="signal peptide" evidence="1">
    <location>
        <begin position="1"/>
        <end position="17"/>
    </location>
</feature>
<evidence type="ECO:0000313" key="3">
    <source>
        <dbReference type="Proteomes" id="UP000275137"/>
    </source>
</evidence>
<keyword evidence="1" id="KW-0732">Signal</keyword>
<accession>A0A3N0V329</accession>
<comment type="caution">
    <text evidence="2">The sequence shown here is derived from an EMBL/GenBank/DDBJ whole genome shotgun (WGS) entry which is preliminary data.</text>
</comment>
<evidence type="ECO:0000256" key="1">
    <source>
        <dbReference type="SAM" id="SignalP"/>
    </source>
</evidence>